<feature type="transmembrane region" description="Helical" evidence="2">
    <location>
        <begin position="32"/>
        <end position="52"/>
    </location>
</feature>
<feature type="transmembrane region" description="Helical" evidence="2">
    <location>
        <begin position="135"/>
        <end position="160"/>
    </location>
</feature>
<name>A0A1Q8S241_9PEZI</name>
<comment type="caution">
    <text evidence="3">The sequence shown here is derived from an EMBL/GenBank/DDBJ whole genome shotgun (WGS) entry which is preliminary data.</text>
</comment>
<dbReference type="Proteomes" id="UP000186583">
    <property type="component" value="Unassembled WGS sequence"/>
</dbReference>
<evidence type="ECO:0000256" key="2">
    <source>
        <dbReference type="SAM" id="Phobius"/>
    </source>
</evidence>
<evidence type="ECO:0000313" key="3">
    <source>
        <dbReference type="EMBL" id="OLN95528.1"/>
    </source>
</evidence>
<sequence>APLETTKKSGSVQSGRVAFRGLRARRKSRWKIYLGILGGWLITLAVVLAIYSNLFFYSEYMPIMSRETKRQFNALITGLSIALGITVVKGLNEFVSTLRWWLLSRHCHSLRKVDLILQAESVSRVLLLGFRTRRIAVHAAACLWLCLILAAQVSLALLGLCFSVETQEALALVIKDGQVSVPDMSSIQTARIVKVGPDSVEAQEYTANSYGLISLAYETSQIDQIPDIGSIWTASNPLVFCDADHCEYVFHERSVGSIEDNDGDNGNTSSGDQETDDEGQHDKVLVVTTNRRATARADCHSWRVIDGANGNSTRITIDTTGDGATENDNAVFVPVQGGVNQTTYITNNLENCGAGCRIVTALEVLDAGAWYYSCNVSVSDASNATMPEHQISTELRSMAAASIALQGSAELSVDEDNDVQHRIYPAESLFGMPMEGLDHSMAINIARFSIGTLAVAAQFNNPLVINGRAPVKGSHLVVDYWGYVILILNSVLVAQLALGILTAVIASKVIIPEGGPIAIAQLLRLMAEHVQSSEQGDTMTNMKDKGGLWIYTAVETEDEGVYDVFMQESDVREDTGEDIEMH</sequence>
<keyword evidence="2" id="KW-1133">Transmembrane helix</keyword>
<accession>A0A1Q8S241</accession>
<gene>
    <name evidence="3" type="ORF">CCHL11_05148</name>
</gene>
<evidence type="ECO:0000313" key="4">
    <source>
        <dbReference type="Proteomes" id="UP000186583"/>
    </source>
</evidence>
<protein>
    <submittedName>
        <fullName evidence="3">Uncharacterized protein</fullName>
    </submittedName>
</protein>
<proteinExistence type="predicted"/>
<evidence type="ECO:0000256" key="1">
    <source>
        <dbReference type="SAM" id="MobiDB-lite"/>
    </source>
</evidence>
<dbReference type="EMBL" id="MPGH01000035">
    <property type="protein sequence ID" value="OLN95528.1"/>
    <property type="molecule type" value="Genomic_DNA"/>
</dbReference>
<feature type="region of interest" description="Disordered" evidence="1">
    <location>
        <begin position="257"/>
        <end position="282"/>
    </location>
</feature>
<keyword evidence="4" id="KW-1185">Reference proteome</keyword>
<organism evidence="3 4">
    <name type="scientific">Colletotrichum chlorophyti</name>
    <dbReference type="NCBI Taxonomy" id="708187"/>
    <lineage>
        <taxon>Eukaryota</taxon>
        <taxon>Fungi</taxon>
        <taxon>Dikarya</taxon>
        <taxon>Ascomycota</taxon>
        <taxon>Pezizomycotina</taxon>
        <taxon>Sordariomycetes</taxon>
        <taxon>Hypocreomycetidae</taxon>
        <taxon>Glomerellales</taxon>
        <taxon>Glomerellaceae</taxon>
        <taxon>Colletotrichum</taxon>
    </lineage>
</organism>
<dbReference type="OrthoDB" id="3596604at2759"/>
<dbReference type="AlphaFoldDB" id="A0A1Q8S241"/>
<feature type="transmembrane region" description="Helical" evidence="2">
    <location>
        <begin position="72"/>
        <end position="91"/>
    </location>
</feature>
<keyword evidence="2" id="KW-0472">Membrane</keyword>
<keyword evidence="2" id="KW-0812">Transmembrane</keyword>
<reference evidence="3 4" key="1">
    <citation type="submission" date="2016-11" db="EMBL/GenBank/DDBJ databases">
        <title>Draft Genome Assembly of Colletotrichum chlorophyti a pathogen of herbaceous plants.</title>
        <authorList>
            <person name="Gan P."/>
            <person name="Narusaka M."/>
            <person name="Tsushima A."/>
            <person name="Narusaka Y."/>
            <person name="Takano Y."/>
            <person name="Shirasu K."/>
        </authorList>
    </citation>
    <scope>NUCLEOTIDE SEQUENCE [LARGE SCALE GENOMIC DNA]</scope>
    <source>
        <strain evidence="3 4">NTL11</strain>
    </source>
</reference>
<feature type="non-terminal residue" evidence="3">
    <location>
        <position position="1"/>
    </location>
</feature>